<keyword evidence="3" id="KW-1185">Reference proteome</keyword>
<gene>
    <name evidence="2" type="ORF">HAX54_036963</name>
</gene>
<accession>A0ABS8SGK4</accession>
<feature type="compositionally biased region" description="Basic and acidic residues" evidence="1">
    <location>
        <begin position="191"/>
        <end position="204"/>
    </location>
</feature>
<comment type="caution">
    <text evidence="2">The sequence shown here is derived from an EMBL/GenBank/DDBJ whole genome shotgun (WGS) entry which is preliminary data.</text>
</comment>
<organism evidence="2 3">
    <name type="scientific">Datura stramonium</name>
    <name type="common">Jimsonweed</name>
    <name type="synonym">Common thornapple</name>
    <dbReference type="NCBI Taxonomy" id="4076"/>
    <lineage>
        <taxon>Eukaryota</taxon>
        <taxon>Viridiplantae</taxon>
        <taxon>Streptophyta</taxon>
        <taxon>Embryophyta</taxon>
        <taxon>Tracheophyta</taxon>
        <taxon>Spermatophyta</taxon>
        <taxon>Magnoliopsida</taxon>
        <taxon>eudicotyledons</taxon>
        <taxon>Gunneridae</taxon>
        <taxon>Pentapetalae</taxon>
        <taxon>asterids</taxon>
        <taxon>lamiids</taxon>
        <taxon>Solanales</taxon>
        <taxon>Solanaceae</taxon>
        <taxon>Solanoideae</taxon>
        <taxon>Datureae</taxon>
        <taxon>Datura</taxon>
    </lineage>
</organism>
<evidence type="ECO:0000313" key="2">
    <source>
        <dbReference type="EMBL" id="MCD7458030.1"/>
    </source>
</evidence>
<name>A0ABS8SGK4_DATST</name>
<proteinExistence type="predicted"/>
<feature type="region of interest" description="Disordered" evidence="1">
    <location>
        <begin position="138"/>
        <end position="204"/>
    </location>
</feature>
<sequence>MAKSDAKDNEEVNFLDSQKNLKTLSQKELRALANVLIDSYYSVISEKDNLATELNQSKGFRKSLIDDNIRLNGELSELAKENLSLDEKIMKDTLAVELNQSKGFRKSLIDDNIRLNGELTTAQNDDLEAGELMKLQLAPGEGPGEQAKPSDHAGQDSNVELKLDGQEPGTPSSTSRNDHQWDVATNNPNYSHKEGHIDEETLDI</sequence>
<evidence type="ECO:0000313" key="3">
    <source>
        <dbReference type="Proteomes" id="UP000823775"/>
    </source>
</evidence>
<dbReference type="EMBL" id="JACEIK010000492">
    <property type="protein sequence ID" value="MCD7458030.1"/>
    <property type="molecule type" value="Genomic_DNA"/>
</dbReference>
<reference evidence="2 3" key="1">
    <citation type="journal article" date="2021" name="BMC Genomics">
        <title>Datura genome reveals duplications of psychoactive alkaloid biosynthetic genes and high mutation rate following tissue culture.</title>
        <authorList>
            <person name="Rajewski A."/>
            <person name="Carter-House D."/>
            <person name="Stajich J."/>
            <person name="Litt A."/>
        </authorList>
    </citation>
    <scope>NUCLEOTIDE SEQUENCE [LARGE SCALE GENOMIC DNA]</scope>
    <source>
        <strain evidence="2">AR-01</strain>
    </source>
</reference>
<dbReference type="Proteomes" id="UP000823775">
    <property type="component" value="Unassembled WGS sequence"/>
</dbReference>
<protein>
    <submittedName>
        <fullName evidence="2">Uncharacterized protein</fullName>
    </submittedName>
</protein>
<evidence type="ECO:0000256" key="1">
    <source>
        <dbReference type="SAM" id="MobiDB-lite"/>
    </source>
</evidence>
<feature type="compositionally biased region" description="Basic and acidic residues" evidence="1">
    <location>
        <begin position="148"/>
        <end position="165"/>
    </location>
</feature>